<feature type="region of interest" description="Disordered" evidence="3">
    <location>
        <begin position="327"/>
        <end position="349"/>
    </location>
</feature>
<evidence type="ECO:0000313" key="6">
    <source>
        <dbReference type="EMBL" id="CAH0479421.1"/>
    </source>
</evidence>
<feature type="compositionally biased region" description="Basic and acidic residues" evidence="3">
    <location>
        <begin position="334"/>
        <end position="349"/>
    </location>
</feature>
<feature type="domain" description="CCDC22 coiled-coil" evidence="4">
    <location>
        <begin position="175"/>
        <end position="635"/>
    </location>
</feature>
<dbReference type="InterPro" id="IPR008530">
    <property type="entry name" value="CCDC22"/>
</dbReference>
<dbReference type="InterPro" id="IPR048348">
    <property type="entry name" value="CCDC22_CC"/>
</dbReference>
<feature type="domain" description="CCDC22 N-terminal" evidence="5">
    <location>
        <begin position="1"/>
        <end position="118"/>
    </location>
</feature>
<dbReference type="EMBL" id="CAKKTJ010000305">
    <property type="protein sequence ID" value="CAH0479421.1"/>
    <property type="molecule type" value="Genomic_DNA"/>
</dbReference>
<sequence>MAEADAFIFAALKQSKWLEGSSESTSWTVSDLSSDEFIVLVLKFVARLQDVDGNKSLDPVVPAVTAPVGVAARHRVGSKLANTLKELGYAGECGYNHFLYPNEKETRNILSWLVGKLPRSEVGENENNDSKSDVLDTMGKLSNATGWQKNLVLDSEQLSNIFLSWKREKTLPMLPNQNVKGLKGFQRLPLQTSPLELPWSRLGKTTRNMFEGFPEGSVKITSLLEALSVAKRSNTILLREDDLEEEIESVGIEPNEKKDDGVLKGDGQVAGENGSFALQGAQNEDDDFAAIQPQSFVATALPDVPTSLDSSSSTGLFVTESLSVESTGFSNVDTSEREQKRGTEDLKGDKEQSIETLQKELHDTERRIAAMRKVLDHERGELHQVEQHIIEAQSTGQLMQKQLARQKQVVAMLPQAQSNIAKLEEICKTSAVKKDAIARQTEVAREPLLQEYAELKGQKSRRKARCRQLVREIKAFRTEMQELTSVIYSKLERMQALEKVQERQMEKLNKQKDMTRGPMTRNMYTSRIMDITKQVYKQRQDIAKILEDIKGLQKQLNAASEKLKRTEAVAEEKLYGAASKSKNAGSTKTEAYVECYRKFAQLRELFEELIAVITDLGKKENAARDLRNSISQLEARESSNHLDKVLADLDSVRKENGTLQNELRTRLSC</sequence>
<keyword evidence="2" id="KW-0175">Coiled coil</keyword>
<dbReference type="Pfam" id="PF05667">
    <property type="entry name" value="CCDC22_CC"/>
    <property type="match status" value="1"/>
</dbReference>
<dbReference type="Pfam" id="PF21674">
    <property type="entry name" value="CCDC22_N"/>
    <property type="match status" value="1"/>
</dbReference>
<evidence type="ECO:0000256" key="2">
    <source>
        <dbReference type="SAM" id="Coils"/>
    </source>
</evidence>
<feature type="coiled-coil region" evidence="2">
    <location>
        <begin position="616"/>
        <end position="662"/>
    </location>
</feature>
<dbReference type="PANTHER" id="PTHR15668">
    <property type="entry name" value="JM1 PROTEIN"/>
    <property type="match status" value="1"/>
</dbReference>
<comment type="similarity">
    <text evidence="1">Belongs to the CCDC22 family.</text>
</comment>
<evidence type="ECO:0000313" key="7">
    <source>
        <dbReference type="EMBL" id="CAH0518304.1"/>
    </source>
</evidence>
<dbReference type="InterPro" id="IPR048349">
    <property type="entry name" value="CCDC22_N"/>
</dbReference>
<proteinExistence type="inferred from homology"/>
<evidence type="ECO:0000259" key="4">
    <source>
        <dbReference type="Pfam" id="PF05667"/>
    </source>
</evidence>
<comment type="caution">
    <text evidence="6">The sequence shown here is derived from an EMBL/GenBank/DDBJ whole genome shotgun (WGS) entry which is preliminary data.</text>
</comment>
<feature type="coiled-coil region" evidence="2">
    <location>
        <begin position="542"/>
        <end position="569"/>
    </location>
</feature>
<evidence type="ECO:0008006" key="10">
    <source>
        <dbReference type="Google" id="ProtNLM"/>
    </source>
</evidence>
<evidence type="ECO:0000256" key="1">
    <source>
        <dbReference type="ARBA" id="ARBA00006438"/>
    </source>
</evidence>
<gene>
    <name evidence="7" type="ORF">PBS001_LOCUS4877</name>
    <name evidence="6" type="ORF">PBS003_LOCUS6061</name>
</gene>
<dbReference type="Proteomes" id="UP001158986">
    <property type="component" value="Unassembled WGS sequence"/>
</dbReference>
<dbReference type="AlphaFoldDB" id="A0AAU9KY51"/>
<evidence type="ECO:0000313" key="9">
    <source>
        <dbReference type="Proteomes" id="UP001160483"/>
    </source>
</evidence>
<dbReference type="PANTHER" id="PTHR15668:SF4">
    <property type="entry name" value="COILED-COIL DOMAIN-CONTAINING PROTEIN 22"/>
    <property type="match status" value="1"/>
</dbReference>
<feature type="coiled-coil region" evidence="2">
    <location>
        <begin position="466"/>
        <end position="514"/>
    </location>
</feature>
<protein>
    <recommendedName>
        <fullName evidence="10">Coiled-coil domain-containing protein 22 homolog</fullName>
    </recommendedName>
</protein>
<evidence type="ECO:0000313" key="8">
    <source>
        <dbReference type="Proteomes" id="UP001158986"/>
    </source>
</evidence>
<evidence type="ECO:0000256" key="3">
    <source>
        <dbReference type="SAM" id="MobiDB-lite"/>
    </source>
</evidence>
<reference evidence="6 8" key="1">
    <citation type="submission" date="2021-11" db="EMBL/GenBank/DDBJ databases">
        <authorList>
            <person name="Islam A."/>
            <person name="Islam S."/>
            <person name="Flora M.S."/>
            <person name="Rahman M."/>
            <person name="Ziaur R.M."/>
            <person name="Epstein J.H."/>
            <person name="Hassan M."/>
            <person name="Klassen M."/>
            <person name="Woodard K."/>
            <person name="Webb A."/>
            <person name="Webby R.J."/>
            <person name="El Zowalaty M.E."/>
        </authorList>
    </citation>
    <scope>NUCLEOTIDE SEQUENCE</scope>
    <source>
        <strain evidence="7">Pbs1</strain>
        <strain evidence="6">Pbs3</strain>
    </source>
</reference>
<keyword evidence="8" id="KW-1185">Reference proteome</keyword>
<organism evidence="6 9">
    <name type="scientific">Peronospora belbahrii</name>
    <dbReference type="NCBI Taxonomy" id="622444"/>
    <lineage>
        <taxon>Eukaryota</taxon>
        <taxon>Sar</taxon>
        <taxon>Stramenopiles</taxon>
        <taxon>Oomycota</taxon>
        <taxon>Peronosporomycetes</taxon>
        <taxon>Peronosporales</taxon>
        <taxon>Peronosporaceae</taxon>
        <taxon>Peronospora</taxon>
    </lineage>
</organism>
<evidence type="ECO:0000259" key="5">
    <source>
        <dbReference type="Pfam" id="PF21674"/>
    </source>
</evidence>
<name>A0AAU9KY51_9STRA</name>
<dbReference type="GO" id="GO:0097602">
    <property type="term" value="F:cullin family protein binding"/>
    <property type="evidence" value="ECO:0007669"/>
    <property type="project" value="TreeGrafter"/>
</dbReference>
<accession>A0AAU9KY51</accession>
<dbReference type="GO" id="GO:2000060">
    <property type="term" value="P:positive regulation of ubiquitin-dependent protein catabolic process"/>
    <property type="evidence" value="ECO:0007669"/>
    <property type="project" value="TreeGrafter"/>
</dbReference>
<dbReference type="Proteomes" id="UP001160483">
    <property type="component" value="Unassembled WGS sequence"/>
</dbReference>
<dbReference type="EMBL" id="CAKLCB010000262">
    <property type="protein sequence ID" value="CAH0518304.1"/>
    <property type="molecule type" value="Genomic_DNA"/>
</dbReference>